<dbReference type="GO" id="GO:0016747">
    <property type="term" value="F:acyltransferase activity, transferring groups other than amino-acyl groups"/>
    <property type="evidence" value="ECO:0007669"/>
    <property type="project" value="InterPro"/>
</dbReference>
<sequence length="181" mass="20167">MAEFALPTERLTLRGWRDADHPALLALCTDAAVMEFLGPPQTAEQVQDAIDRQRGFQAEHGYCFWVVERREDGAFLGFCGLKPGPAGTPLEGRIEIGWRFRADSWGRGYAKEAALASLAWGFANSDAPDIRAMTVLANTRGWGLMERLGMVRQPDLDFDHPAEAPDSPLRRHVTYSIARRP</sequence>
<dbReference type="Proteomes" id="UP001138757">
    <property type="component" value="Unassembled WGS sequence"/>
</dbReference>
<dbReference type="InterPro" id="IPR051531">
    <property type="entry name" value="N-acetyltransferase"/>
</dbReference>
<evidence type="ECO:0000313" key="3">
    <source>
        <dbReference type="Proteomes" id="UP001138757"/>
    </source>
</evidence>
<reference evidence="2" key="1">
    <citation type="submission" date="2021-05" db="EMBL/GenBank/DDBJ databases">
        <title>Genome of Sphingobium sp. strain.</title>
        <authorList>
            <person name="Fan R."/>
        </authorList>
    </citation>
    <scope>NUCLEOTIDE SEQUENCE</scope>
    <source>
        <strain evidence="2">H33</strain>
    </source>
</reference>
<gene>
    <name evidence="2" type="ORF">KK488_17595</name>
</gene>
<evidence type="ECO:0000313" key="2">
    <source>
        <dbReference type="EMBL" id="MBT2188770.1"/>
    </source>
</evidence>
<accession>A0A9X1DEK5</accession>
<dbReference type="PROSITE" id="PS51186">
    <property type="entry name" value="GNAT"/>
    <property type="match status" value="1"/>
</dbReference>
<comment type="caution">
    <text evidence="2">The sequence shown here is derived from an EMBL/GenBank/DDBJ whole genome shotgun (WGS) entry which is preliminary data.</text>
</comment>
<dbReference type="EMBL" id="JAHGAW010000012">
    <property type="protein sequence ID" value="MBT2188770.1"/>
    <property type="molecule type" value="Genomic_DNA"/>
</dbReference>
<keyword evidence="3" id="KW-1185">Reference proteome</keyword>
<proteinExistence type="predicted"/>
<dbReference type="AlphaFoldDB" id="A0A9X1DEK5"/>
<protein>
    <submittedName>
        <fullName evidence="2">GNAT family N-acetyltransferase</fullName>
    </submittedName>
</protein>
<dbReference type="Gene3D" id="3.40.630.30">
    <property type="match status" value="1"/>
</dbReference>
<feature type="domain" description="N-acetyltransferase" evidence="1">
    <location>
        <begin position="11"/>
        <end position="180"/>
    </location>
</feature>
<evidence type="ECO:0000259" key="1">
    <source>
        <dbReference type="PROSITE" id="PS51186"/>
    </source>
</evidence>
<name>A0A9X1DEK5_9SPHN</name>
<dbReference type="Pfam" id="PF13302">
    <property type="entry name" value="Acetyltransf_3"/>
    <property type="match status" value="1"/>
</dbReference>
<dbReference type="RefSeq" id="WP_214625018.1">
    <property type="nucleotide sequence ID" value="NZ_JAHGAW010000012.1"/>
</dbReference>
<dbReference type="PANTHER" id="PTHR43792">
    <property type="entry name" value="GNAT FAMILY, PUTATIVE (AFU_ORTHOLOGUE AFUA_3G00765)-RELATED-RELATED"/>
    <property type="match status" value="1"/>
</dbReference>
<dbReference type="InterPro" id="IPR000182">
    <property type="entry name" value="GNAT_dom"/>
</dbReference>
<dbReference type="SUPFAM" id="SSF55729">
    <property type="entry name" value="Acyl-CoA N-acyltransferases (Nat)"/>
    <property type="match status" value="1"/>
</dbReference>
<dbReference type="InterPro" id="IPR016181">
    <property type="entry name" value="Acyl_CoA_acyltransferase"/>
</dbReference>
<organism evidence="2 3">
    <name type="scientific">Sphingobium nicotianae</name>
    <dbReference type="NCBI Taxonomy" id="2782607"/>
    <lineage>
        <taxon>Bacteria</taxon>
        <taxon>Pseudomonadati</taxon>
        <taxon>Pseudomonadota</taxon>
        <taxon>Alphaproteobacteria</taxon>
        <taxon>Sphingomonadales</taxon>
        <taxon>Sphingomonadaceae</taxon>
        <taxon>Sphingobium</taxon>
    </lineage>
</organism>
<dbReference type="PANTHER" id="PTHR43792:SF1">
    <property type="entry name" value="N-ACETYLTRANSFERASE DOMAIN-CONTAINING PROTEIN"/>
    <property type="match status" value="1"/>
</dbReference>